<gene>
    <name evidence="1" type="ORF">METZ01_LOCUS239834</name>
</gene>
<accession>A0A382HI53</accession>
<protein>
    <submittedName>
        <fullName evidence="1">Uncharacterized protein</fullName>
    </submittedName>
</protein>
<proteinExistence type="predicted"/>
<dbReference type="AlphaFoldDB" id="A0A382HI53"/>
<reference evidence="1" key="1">
    <citation type="submission" date="2018-05" db="EMBL/GenBank/DDBJ databases">
        <authorList>
            <person name="Lanie J.A."/>
            <person name="Ng W.-L."/>
            <person name="Kazmierczak K.M."/>
            <person name="Andrzejewski T.M."/>
            <person name="Davidsen T.M."/>
            <person name="Wayne K.J."/>
            <person name="Tettelin H."/>
            <person name="Glass J.I."/>
            <person name="Rusch D."/>
            <person name="Podicherti R."/>
            <person name="Tsui H.-C.T."/>
            <person name="Winkler M.E."/>
        </authorList>
    </citation>
    <scope>NUCLEOTIDE SEQUENCE</scope>
</reference>
<organism evidence="1">
    <name type="scientific">marine metagenome</name>
    <dbReference type="NCBI Taxonomy" id="408172"/>
    <lineage>
        <taxon>unclassified sequences</taxon>
        <taxon>metagenomes</taxon>
        <taxon>ecological metagenomes</taxon>
    </lineage>
</organism>
<name>A0A382HI53_9ZZZZ</name>
<evidence type="ECO:0000313" key="1">
    <source>
        <dbReference type="EMBL" id="SVB86980.1"/>
    </source>
</evidence>
<sequence>MATAEEITQHFTACGHSVDLVNGYVAGTYPGMDDETTDEKKATVGRNVEHLELQSGQDWYTSDSVSRTSPANKTAIASAITAGNTYTS</sequence>
<dbReference type="EMBL" id="UINC01061424">
    <property type="protein sequence ID" value="SVB86980.1"/>
    <property type="molecule type" value="Genomic_DNA"/>
</dbReference>